<name>A0A0K1PGC7_9BACT</name>
<dbReference type="EMBL" id="CP012332">
    <property type="protein sequence ID" value="AKU92159.1"/>
    <property type="molecule type" value="Genomic_DNA"/>
</dbReference>
<protein>
    <recommendedName>
        <fullName evidence="4">Lipoprotein</fullName>
    </recommendedName>
</protein>
<dbReference type="RefSeq" id="WP_050726371.1">
    <property type="nucleotide sequence ID" value="NZ_CP012332.1"/>
</dbReference>
<dbReference type="PROSITE" id="PS51257">
    <property type="entry name" value="PROKAR_LIPOPROTEIN"/>
    <property type="match status" value="1"/>
</dbReference>
<gene>
    <name evidence="2" type="ORF">AKJ08_2546</name>
</gene>
<organism evidence="2 3">
    <name type="scientific">Vulgatibacter incomptus</name>
    <dbReference type="NCBI Taxonomy" id="1391653"/>
    <lineage>
        <taxon>Bacteria</taxon>
        <taxon>Pseudomonadati</taxon>
        <taxon>Myxococcota</taxon>
        <taxon>Myxococcia</taxon>
        <taxon>Myxococcales</taxon>
        <taxon>Cystobacterineae</taxon>
        <taxon>Vulgatibacteraceae</taxon>
        <taxon>Vulgatibacter</taxon>
    </lineage>
</organism>
<accession>A0A0K1PGC7</accession>
<evidence type="ECO:0000313" key="2">
    <source>
        <dbReference type="EMBL" id="AKU92159.1"/>
    </source>
</evidence>
<dbReference type="AlphaFoldDB" id="A0A0K1PGC7"/>
<reference evidence="2 3" key="1">
    <citation type="submission" date="2015-08" db="EMBL/GenBank/DDBJ databases">
        <authorList>
            <person name="Babu N.S."/>
            <person name="Beckwith C.J."/>
            <person name="Beseler K.G."/>
            <person name="Brison A."/>
            <person name="Carone J.V."/>
            <person name="Caskin T.P."/>
            <person name="Diamond M."/>
            <person name="Durham M.E."/>
            <person name="Foxe J.M."/>
            <person name="Go M."/>
            <person name="Henderson B.A."/>
            <person name="Jones I.B."/>
            <person name="McGettigan J.A."/>
            <person name="Micheletti S.J."/>
            <person name="Nasrallah M.E."/>
            <person name="Ortiz D."/>
            <person name="Piller C.R."/>
            <person name="Privatt S.R."/>
            <person name="Schneider S.L."/>
            <person name="Sharp S."/>
            <person name="Smith T.C."/>
            <person name="Stanton J.D."/>
            <person name="Ullery H.E."/>
            <person name="Wilson R.J."/>
            <person name="Serrano M.G."/>
            <person name="Buck G."/>
            <person name="Lee V."/>
            <person name="Wang Y."/>
            <person name="Carvalho R."/>
            <person name="Voegtly L."/>
            <person name="Shi R."/>
            <person name="Duckworth R."/>
            <person name="Johnson A."/>
            <person name="Loviza R."/>
            <person name="Walstead R."/>
            <person name="Shah Z."/>
            <person name="Kiflezghi M."/>
            <person name="Wade K."/>
            <person name="Ball S.L."/>
            <person name="Bradley K.W."/>
            <person name="Asai D.J."/>
            <person name="Bowman C.A."/>
            <person name="Russell D.A."/>
            <person name="Pope W.H."/>
            <person name="Jacobs-Sera D."/>
            <person name="Hendrix R.W."/>
            <person name="Hatfull G.F."/>
        </authorList>
    </citation>
    <scope>NUCLEOTIDE SEQUENCE [LARGE SCALE GENOMIC DNA]</scope>
    <source>
        <strain evidence="2 3">DSM 27710</strain>
    </source>
</reference>
<keyword evidence="1" id="KW-0732">Signal</keyword>
<feature type="signal peptide" evidence="1">
    <location>
        <begin position="1"/>
        <end position="29"/>
    </location>
</feature>
<evidence type="ECO:0008006" key="4">
    <source>
        <dbReference type="Google" id="ProtNLM"/>
    </source>
</evidence>
<proteinExistence type="predicted"/>
<feature type="chain" id="PRO_5005465477" description="Lipoprotein" evidence="1">
    <location>
        <begin position="30"/>
        <end position="213"/>
    </location>
</feature>
<evidence type="ECO:0000256" key="1">
    <source>
        <dbReference type="SAM" id="SignalP"/>
    </source>
</evidence>
<keyword evidence="3" id="KW-1185">Reference proteome</keyword>
<evidence type="ECO:0000313" key="3">
    <source>
        <dbReference type="Proteomes" id="UP000055590"/>
    </source>
</evidence>
<sequence>MRRYVAAPMRRIVPTLVAISGFSAACSVADPPPGELIGGFRFVATLDQGSSEDRCLFGGSPSQLDFEGILSFDPESRKLWVSTEKVRWEGTLDGARFSTRTPVEGPGIPRRLAACTCTLAFSEVLEGDLLGARDCGQSLEAPEEPGASADRTCPATLPDGSLSWSACGCVVGALREEVEFPADEPECVCIVDGVKQPAPSRCEISYQLKGTLP</sequence>
<dbReference type="Proteomes" id="UP000055590">
    <property type="component" value="Chromosome"/>
</dbReference>
<dbReference type="STRING" id="1391653.AKJ08_2546"/>
<dbReference type="KEGG" id="vin:AKJ08_2546"/>